<dbReference type="Gene3D" id="3.40.50.300">
    <property type="entry name" value="P-loop containing nucleotide triphosphate hydrolases"/>
    <property type="match status" value="1"/>
</dbReference>
<sequence>MSAHIITVTGGRAGCGKSTVAANLAAVLATRRTGPVCLVDLDFAAGTIADMFDAEADAGGVPEAHVATRLAHGLYAVLAPTILGDPGRLPERVVSELLAVLSTMYSYVVIDTPSVVNKHVLTALEYAHQQILITTPERPGLRGLRQVHSMLDLLDHSPALRTVVVNRAISDSGLPEGEIVEAARAPIAAWLPTTADVPQSINNGHPLATMDPGHPFSAAVRELALTHVCHV</sequence>
<dbReference type="GO" id="GO:0005829">
    <property type="term" value="C:cytosol"/>
    <property type="evidence" value="ECO:0007669"/>
    <property type="project" value="TreeGrafter"/>
</dbReference>
<proteinExistence type="predicted"/>
<dbReference type="GO" id="GO:0009898">
    <property type="term" value="C:cytoplasmic side of plasma membrane"/>
    <property type="evidence" value="ECO:0007669"/>
    <property type="project" value="TreeGrafter"/>
</dbReference>
<gene>
    <name evidence="3" type="ORF">CLV40_1371</name>
</gene>
<evidence type="ECO:0000256" key="2">
    <source>
        <dbReference type="ARBA" id="ARBA00022840"/>
    </source>
</evidence>
<keyword evidence="3" id="KW-0966">Cell projection</keyword>
<dbReference type="GO" id="GO:0051782">
    <property type="term" value="P:negative regulation of cell division"/>
    <property type="evidence" value="ECO:0007669"/>
    <property type="project" value="TreeGrafter"/>
</dbReference>
<dbReference type="InterPro" id="IPR033756">
    <property type="entry name" value="YlxH/NBP35"/>
</dbReference>
<evidence type="ECO:0000313" key="3">
    <source>
        <dbReference type="EMBL" id="PPK62031.1"/>
    </source>
</evidence>
<dbReference type="EMBL" id="PTIX01000037">
    <property type="protein sequence ID" value="PPK62031.1"/>
    <property type="molecule type" value="Genomic_DNA"/>
</dbReference>
<accession>A0A2S6GC17</accession>
<reference evidence="3 4" key="1">
    <citation type="submission" date="2018-02" db="EMBL/GenBank/DDBJ databases">
        <title>Genomic Encyclopedia of Archaeal and Bacterial Type Strains, Phase II (KMG-II): from individual species to whole genera.</title>
        <authorList>
            <person name="Goeker M."/>
        </authorList>
    </citation>
    <scope>NUCLEOTIDE SEQUENCE [LARGE SCALE GENOMIC DNA]</scope>
    <source>
        <strain evidence="3 4">YU 961-1</strain>
    </source>
</reference>
<keyword evidence="2" id="KW-0067">ATP-binding</keyword>
<keyword evidence="3" id="KW-0969">Cilium</keyword>
<dbReference type="PANTHER" id="PTHR43384:SF6">
    <property type="entry name" value="SEPTUM SITE-DETERMINING PROTEIN MIND HOMOLOG, CHLOROPLASTIC"/>
    <property type="match status" value="1"/>
</dbReference>
<evidence type="ECO:0000313" key="4">
    <source>
        <dbReference type="Proteomes" id="UP000239203"/>
    </source>
</evidence>
<dbReference type="GO" id="GO:0016887">
    <property type="term" value="F:ATP hydrolysis activity"/>
    <property type="evidence" value="ECO:0007669"/>
    <property type="project" value="TreeGrafter"/>
</dbReference>
<dbReference type="RefSeq" id="WP_181043932.1">
    <property type="nucleotide sequence ID" value="NZ_CP154825.1"/>
</dbReference>
<dbReference type="InterPro" id="IPR050625">
    <property type="entry name" value="ParA/MinD_ATPase"/>
</dbReference>
<keyword evidence="3" id="KW-0282">Flagellum</keyword>
<dbReference type="PANTHER" id="PTHR43384">
    <property type="entry name" value="SEPTUM SITE-DETERMINING PROTEIN MIND HOMOLOG, CHLOROPLASTIC-RELATED"/>
    <property type="match status" value="1"/>
</dbReference>
<protein>
    <submittedName>
        <fullName evidence="3">MinD-like ATPase involved in chromosome partitioning or flagellar assembly</fullName>
    </submittedName>
</protein>
<dbReference type="Proteomes" id="UP000239203">
    <property type="component" value="Unassembled WGS sequence"/>
</dbReference>
<comment type="caution">
    <text evidence="3">The sequence shown here is derived from an EMBL/GenBank/DDBJ whole genome shotgun (WGS) entry which is preliminary data.</text>
</comment>
<dbReference type="Pfam" id="PF10609">
    <property type="entry name" value="ParA"/>
    <property type="match status" value="1"/>
</dbReference>
<dbReference type="SUPFAM" id="SSF52540">
    <property type="entry name" value="P-loop containing nucleoside triphosphate hydrolases"/>
    <property type="match status" value="1"/>
</dbReference>
<dbReference type="GO" id="GO:0005524">
    <property type="term" value="F:ATP binding"/>
    <property type="evidence" value="ECO:0007669"/>
    <property type="project" value="UniProtKB-KW"/>
</dbReference>
<name>A0A2S6GC17_9PSEU</name>
<keyword evidence="4" id="KW-1185">Reference proteome</keyword>
<dbReference type="AlphaFoldDB" id="A0A2S6GC17"/>
<evidence type="ECO:0000256" key="1">
    <source>
        <dbReference type="ARBA" id="ARBA00022741"/>
    </source>
</evidence>
<dbReference type="InterPro" id="IPR027417">
    <property type="entry name" value="P-loop_NTPase"/>
</dbReference>
<keyword evidence="1" id="KW-0547">Nucleotide-binding</keyword>
<organism evidence="3 4">
    <name type="scientific">Actinokineospora auranticolor</name>
    <dbReference type="NCBI Taxonomy" id="155976"/>
    <lineage>
        <taxon>Bacteria</taxon>
        <taxon>Bacillati</taxon>
        <taxon>Actinomycetota</taxon>
        <taxon>Actinomycetes</taxon>
        <taxon>Pseudonocardiales</taxon>
        <taxon>Pseudonocardiaceae</taxon>
        <taxon>Actinokineospora</taxon>
    </lineage>
</organism>